<organism evidence="1 2">
    <name type="scientific">Nonomuraea harbinensis</name>
    <dbReference type="NCBI Taxonomy" id="1286938"/>
    <lineage>
        <taxon>Bacteria</taxon>
        <taxon>Bacillati</taxon>
        <taxon>Actinomycetota</taxon>
        <taxon>Actinomycetes</taxon>
        <taxon>Streptosporangiales</taxon>
        <taxon>Streptosporangiaceae</taxon>
        <taxon>Nonomuraea</taxon>
    </lineage>
</organism>
<proteinExistence type="predicted"/>
<accession>A0ABW1BZI1</accession>
<protein>
    <submittedName>
        <fullName evidence="1">Uncharacterized protein</fullName>
    </submittedName>
</protein>
<name>A0ABW1BZI1_9ACTN</name>
<gene>
    <name evidence="1" type="ORF">ACFPUY_25335</name>
</gene>
<dbReference type="Proteomes" id="UP001596096">
    <property type="component" value="Unassembled WGS sequence"/>
</dbReference>
<evidence type="ECO:0000313" key="1">
    <source>
        <dbReference type="EMBL" id="MFC5818442.1"/>
    </source>
</evidence>
<dbReference type="EMBL" id="JBHSNW010000013">
    <property type="protein sequence ID" value="MFC5818442.1"/>
    <property type="molecule type" value="Genomic_DNA"/>
</dbReference>
<reference evidence="2" key="1">
    <citation type="journal article" date="2019" name="Int. J. Syst. Evol. Microbiol.">
        <title>The Global Catalogue of Microorganisms (GCM) 10K type strain sequencing project: providing services to taxonomists for standard genome sequencing and annotation.</title>
        <authorList>
            <consortium name="The Broad Institute Genomics Platform"/>
            <consortium name="The Broad Institute Genome Sequencing Center for Infectious Disease"/>
            <person name="Wu L."/>
            <person name="Ma J."/>
        </authorList>
    </citation>
    <scope>NUCLEOTIDE SEQUENCE [LARGE SCALE GENOMIC DNA]</scope>
    <source>
        <strain evidence="2">CGMCC 4.7106</strain>
    </source>
</reference>
<dbReference type="RefSeq" id="WP_219548016.1">
    <property type="nucleotide sequence ID" value="NZ_JAHKRN010000036.1"/>
</dbReference>
<sequence length="71" mass="7867">MDQPARHRGPVRLPHPDDLALTFVGAYQGMSLLANALRDPEIMTGEGNRLIRWLDALPERGQRGGSDPCCR</sequence>
<comment type="caution">
    <text evidence="1">The sequence shown here is derived from an EMBL/GenBank/DDBJ whole genome shotgun (WGS) entry which is preliminary data.</text>
</comment>
<evidence type="ECO:0000313" key="2">
    <source>
        <dbReference type="Proteomes" id="UP001596096"/>
    </source>
</evidence>
<keyword evidence="2" id="KW-1185">Reference proteome</keyword>